<dbReference type="InterPro" id="IPR018095">
    <property type="entry name" value="Thymidylate_kin_CS"/>
</dbReference>
<dbReference type="Gene3D" id="3.40.50.300">
    <property type="entry name" value="P-loop containing nucleotide triphosphate hydrolases"/>
    <property type="match status" value="1"/>
</dbReference>
<dbReference type="GO" id="GO:0004798">
    <property type="term" value="F:dTMP kinase activity"/>
    <property type="evidence" value="ECO:0007669"/>
    <property type="project" value="UniProtKB-UniRule"/>
</dbReference>
<evidence type="ECO:0000256" key="2">
    <source>
        <dbReference type="ARBA" id="ARBA00012980"/>
    </source>
</evidence>
<dbReference type="Proteomes" id="UP000027982">
    <property type="component" value="Chromosome"/>
</dbReference>
<name>A0A068NKQ8_FIMGI</name>
<dbReference type="EMBL" id="CP007139">
    <property type="protein sequence ID" value="AIE84163.1"/>
    <property type="molecule type" value="Genomic_DNA"/>
</dbReference>
<dbReference type="NCBIfam" id="TIGR00041">
    <property type="entry name" value="DTMP_kinase"/>
    <property type="match status" value="1"/>
</dbReference>
<evidence type="ECO:0000259" key="12">
    <source>
        <dbReference type="Pfam" id="PF02223"/>
    </source>
</evidence>
<dbReference type="EC" id="2.7.4.9" evidence="2 11"/>
<dbReference type="OrthoDB" id="9774907at2"/>
<dbReference type="SUPFAM" id="SSF52540">
    <property type="entry name" value="P-loop containing nucleoside triphosphate hydrolases"/>
    <property type="match status" value="1"/>
</dbReference>
<dbReference type="PANTHER" id="PTHR10344">
    <property type="entry name" value="THYMIDYLATE KINASE"/>
    <property type="match status" value="1"/>
</dbReference>
<evidence type="ECO:0000256" key="6">
    <source>
        <dbReference type="ARBA" id="ARBA00022741"/>
    </source>
</evidence>
<dbReference type="GO" id="GO:0006235">
    <property type="term" value="P:dTTP biosynthetic process"/>
    <property type="evidence" value="ECO:0007669"/>
    <property type="project" value="UniProtKB-UniRule"/>
</dbReference>
<organism evidence="13 14">
    <name type="scientific">Fimbriimonas ginsengisoli Gsoil 348</name>
    <dbReference type="NCBI Taxonomy" id="661478"/>
    <lineage>
        <taxon>Bacteria</taxon>
        <taxon>Bacillati</taxon>
        <taxon>Armatimonadota</taxon>
        <taxon>Fimbriimonadia</taxon>
        <taxon>Fimbriimonadales</taxon>
        <taxon>Fimbriimonadaceae</taxon>
        <taxon>Fimbriimonas</taxon>
    </lineage>
</organism>
<keyword evidence="5 11" id="KW-0545">Nucleotide biosynthesis</keyword>
<dbReference type="GO" id="GO:0005829">
    <property type="term" value="C:cytosol"/>
    <property type="evidence" value="ECO:0007669"/>
    <property type="project" value="TreeGrafter"/>
</dbReference>
<evidence type="ECO:0000256" key="4">
    <source>
        <dbReference type="ARBA" id="ARBA00022679"/>
    </source>
</evidence>
<dbReference type="FunFam" id="3.40.50.300:FF:000225">
    <property type="entry name" value="Thymidylate kinase"/>
    <property type="match status" value="1"/>
</dbReference>
<dbReference type="KEGG" id="fgi:OP10G_0795"/>
<dbReference type="CDD" id="cd01672">
    <property type="entry name" value="TMPK"/>
    <property type="match status" value="1"/>
</dbReference>
<evidence type="ECO:0000256" key="7">
    <source>
        <dbReference type="ARBA" id="ARBA00022777"/>
    </source>
</evidence>
<feature type="binding site" evidence="11">
    <location>
        <begin position="7"/>
        <end position="14"/>
    </location>
    <ligand>
        <name>ATP</name>
        <dbReference type="ChEBI" id="CHEBI:30616"/>
    </ligand>
</feature>
<keyword evidence="14" id="KW-1185">Reference proteome</keyword>
<dbReference type="Pfam" id="PF02223">
    <property type="entry name" value="Thymidylate_kin"/>
    <property type="match status" value="1"/>
</dbReference>
<evidence type="ECO:0000256" key="3">
    <source>
        <dbReference type="ARBA" id="ARBA00017144"/>
    </source>
</evidence>
<dbReference type="PANTHER" id="PTHR10344:SF4">
    <property type="entry name" value="UMP-CMP KINASE 2, MITOCHONDRIAL"/>
    <property type="match status" value="1"/>
</dbReference>
<protein>
    <recommendedName>
        <fullName evidence="3 11">Thymidylate kinase</fullName>
        <ecNumber evidence="2 11">2.7.4.9</ecNumber>
    </recommendedName>
    <alternativeName>
        <fullName evidence="11">dTMP kinase</fullName>
    </alternativeName>
</protein>
<dbReference type="GO" id="GO:0005524">
    <property type="term" value="F:ATP binding"/>
    <property type="evidence" value="ECO:0007669"/>
    <property type="project" value="UniProtKB-UniRule"/>
</dbReference>
<keyword evidence="8 11" id="KW-0067">ATP-binding</keyword>
<dbReference type="GO" id="GO:0006227">
    <property type="term" value="P:dUDP biosynthetic process"/>
    <property type="evidence" value="ECO:0007669"/>
    <property type="project" value="TreeGrafter"/>
</dbReference>
<evidence type="ECO:0000313" key="13">
    <source>
        <dbReference type="EMBL" id="AIE84163.1"/>
    </source>
</evidence>
<comment type="function">
    <text evidence="10 11">Phosphorylation of dTMP to form dTDP in both de novo and salvage pathways of dTTP synthesis.</text>
</comment>
<keyword evidence="4 11" id="KW-0808">Transferase</keyword>
<reference evidence="13 14" key="1">
    <citation type="journal article" date="2014" name="PLoS ONE">
        <title>The first complete genome sequence of the class fimbriimonadia in the phylum armatimonadetes.</title>
        <authorList>
            <person name="Hu Z.Y."/>
            <person name="Wang Y.Z."/>
            <person name="Im W.T."/>
            <person name="Wang S.Y."/>
            <person name="Zhao G.P."/>
            <person name="Zheng H.J."/>
            <person name="Quan Z.X."/>
        </authorList>
    </citation>
    <scope>NUCLEOTIDE SEQUENCE [LARGE SCALE GENOMIC DNA]</scope>
    <source>
        <strain evidence="13">Gsoil 348</strain>
    </source>
</reference>
<dbReference type="GO" id="GO:0006233">
    <property type="term" value="P:dTDP biosynthetic process"/>
    <property type="evidence" value="ECO:0007669"/>
    <property type="project" value="InterPro"/>
</dbReference>
<evidence type="ECO:0000256" key="10">
    <source>
        <dbReference type="ARBA" id="ARBA00057735"/>
    </source>
</evidence>
<keyword evidence="6 11" id="KW-0547">Nucleotide-binding</keyword>
<dbReference type="RefSeq" id="WP_038472484.1">
    <property type="nucleotide sequence ID" value="NZ_CP007139.1"/>
</dbReference>
<dbReference type="eggNOG" id="COG0125">
    <property type="taxonomic scope" value="Bacteria"/>
</dbReference>
<evidence type="ECO:0000313" key="14">
    <source>
        <dbReference type="Proteomes" id="UP000027982"/>
    </source>
</evidence>
<keyword evidence="7 11" id="KW-0418">Kinase</keyword>
<evidence type="ECO:0000256" key="11">
    <source>
        <dbReference type="HAMAP-Rule" id="MF_00165"/>
    </source>
</evidence>
<dbReference type="HOGENOM" id="CLU_049131_0_2_0"/>
<gene>
    <name evidence="11" type="primary">tmk</name>
    <name evidence="13" type="ORF">OP10G_0795</name>
</gene>
<comment type="catalytic activity">
    <reaction evidence="9 11">
        <text>dTMP + ATP = dTDP + ADP</text>
        <dbReference type="Rhea" id="RHEA:13517"/>
        <dbReference type="ChEBI" id="CHEBI:30616"/>
        <dbReference type="ChEBI" id="CHEBI:58369"/>
        <dbReference type="ChEBI" id="CHEBI:63528"/>
        <dbReference type="ChEBI" id="CHEBI:456216"/>
        <dbReference type="EC" id="2.7.4.9"/>
    </reaction>
</comment>
<dbReference type="PROSITE" id="PS01331">
    <property type="entry name" value="THYMIDYLATE_KINASE"/>
    <property type="match status" value="1"/>
</dbReference>
<comment type="similarity">
    <text evidence="1 11">Belongs to the thymidylate kinase family.</text>
</comment>
<evidence type="ECO:0000256" key="1">
    <source>
        <dbReference type="ARBA" id="ARBA00009776"/>
    </source>
</evidence>
<dbReference type="AlphaFoldDB" id="A0A068NKQ8"/>
<accession>A0A068NKQ8</accession>
<feature type="domain" description="Thymidylate kinase-like" evidence="12">
    <location>
        <begin position="5"/>
        <end position="189"/>
    </location>
</feature>
<dbReference type="HAMAP" id="MF_00165">
    <property type="entry name" value="Thymidylate_kinase"/>
    <property type="match status" value="1"/>
</dbReference>
<dbReference type="InterPro" id="IPR027417">
    <property type="entry name" value="P-loop_NTPase"/>
</dbReference>
<dbReference type="InterPro" id="IPR018094">
    <property type="entry name" value="Thymidylate_kinase"/>
</dbReference>
<evidence type="ECO:0000256" key="8">
    <source>
        <dbReference type="ARBA" id="ARBA00022840"/>
    </source>
</evidence>
<evidence type="ECO:0000256" key="9">
    <source>
        <dbReference type="ARBA" id="ARBA00048743"/>
    </source>
</evidence>
<sequence>MFITFEGPEGAGKSTALRAVAERLREAGRAVLTTREPGAGEFGGRIREILLHGDEMPAESELFLFLADRASHVRRVIRPALERGEWVLCDRYADSTLVYQAYVRRLDADFVRRANRFATGGLVPDRTFLLDLDPEIGLARLTSRDRLDAQPIEFHRAVRAGFLNLASEEPHRWRILDASSDPKIVIEAILNEI</sequence>
<dbReference type="InterPro" id="IPR039430">
    <property type="entry name" value="Thymidylate_kin-like_dom"/>
</dbReference>
<evidence type="ECO:0000256" key="5">
    <source>
        <dbReference type="ARBA" id="ARBA00022727"/>
    </source>
</evidence>
<dbReference type="STRING" id="661478.OP10G_0795"/>
<proteinExistence type="inferred from homology"/>